<dbReference type="Pfam" id="PF01547">
    <property type="entry name" value="SBP_bac_1"/>
    <property type="match status" value="1"/>
</dbReference>
<accession>A0A1I5R8H5</accession>
<dbReference type="PANTHER" id="PTHR43649:SF12">
    <property type="entry name" value="DIACETYLCHITOBIOSE BINDING PROTEIN DASA"/>
    <property type="match status" value="1"/>
</dbReference>
<dbReference type="RefSeq" id="WP_024936393.1">
    <property type="nucleotide sequence ID" value="NZ_CP083237.1"/>
</dbReference>
<evidence type="ECO:0000313" key="2">
    <source>
        <dbReference type="Proteomes" id="UP000183413"/>
    </source>
</evidence>
<dbReference type="PROSITE" id="PS51318">
    <property type="entry name" value="TAT"/>
    <property type="match status" value="1"/>
</dbReference>
<keyword evidence="2" id="KW-1185">Reference proteome</keyword>
<dbReference type="PANTHER" id="PTHR43649">
    <property type="entry name" value="ARABINOSE-BINDING PROTEIN-RELATED"/>
    <property type="match status" value="1"/>
</dbReference>
<dbReference type="InParanoid" id="A0A1I5R8H5"/>
<dbReference type="InterPro" id="IPR006311">
    <property type="entry name" value="TAT_signal"/>
</dbReference>
<dbReference type="OrthoDB" id="5508957at2"/>
<protein>
    <submittedName>
        <fullName evidence="1">Carbohydrate ABC transporter substrate-binding protein, CUT1 family</fullName>
    </submittedName>
</protein>
<proteinExistence type="predicted"/>
<organism evidence="1 2">
    <name type="scientific">Actinomadura madurae</name>
    <dbReference type="NCBI Taxonomy" id="1993"/>
    <lineage>
        <taxon>Bacteria</taxon>
        <taxon>Bacillati</taxon>
        <taxon>Actinomycetota</taxon>
        <taxon>Actinomycetes</taxon>
        <taxon>Streptosporangiales</taxon>
        <taxon>Thermomonosporaceae</taxon>
        <taxon>Actinomadura</taxon>
    </lineage>
</organism>
<dbReference type="GeneID" id="99654665"/>
<dbReference type="EMBL" id="FOVH01000015">
    <property type="protein sequence ID" value="SFP54296.1"/>
    <property type="molecule type" value="Genomic_DNA"/>
</dbReference>
<dbReference type="InterPro" id="IPR050490">
    <property type="entry name" value="Bact_solute-bd_prot1"/>
</dbReference>
<dbReference type="STRING" id="1993.SAMN04489713_1158"/>
<dbReference type="SUPFAM" id="SSF53850">
    <property type="entry name" value="Periplasmic binding protein-like II"/>
    <property type="match status" value="1"/>
</dbReference>
<dbReference type="Gene3D" id="3.40.190.10">
    <property type="entry name" value="Periplasmic binding protein-like II"/>
    <property type="match status" value="1"/>
</dbReference>
<sequence length="485" mass="53066">MSDRLRTPREGTIPDTLRSASAGVSRRGFLSSTALTAGAYGLLAGCASEKSGPQAKNSGDVPKEVFTAPAKKLSGSLSILMWSHFVPRHDKWFDTFLADWGKKVGVEVRVDHINTVDVPRRAASEIQAGRGHDLIQHIAPFSQYEPSVLDMTDVVQEATKRWGKQLELCRKSSYNPNTRRFYAYCPGWSPDPGDYRKSMWQKVGMPNGPASWDDLLRGAAEIKKQTGVPCGIGLSPETDSNMAARALLWSYGGSVQDENERVVLNSDATVEAVEFMARLFKEAETSEVFSWTPASNNQALIAGKSSYILNSISAWRTAMGTNRTIGDDIFFVPALRGPKAAMAAQHVIQQWIVPKYAANPDAAKEFLLHYTANFPAVTYHSEMYDLPGWPSIVPQLNGWLDDDPWGAKPANKLALMKTATSWSANIGYPGPSNPAIGEIFNTNVLPTMFGRAARGQASPRQAVAEAEDRVNAIFKNWRGRGLVGG</sequence>
<evidence type="ECO:0000313" key="1">
    <source>
        <dbReference type="EMBL" id="SFP54296.1"/>
    </source>
</evidence>
<name>A0A1I5R8H5_9ACTN</name>
<dbReference type="Proteomes" id="UP000183413">
    <property type="component" value="Unassembled WGS sequence"/>
</dbReference>
<dbReference type="AlphaFoldDB" id="A0A1I5R8H5"/>
<dbReference type="InterPro" id="IPR006059">
    <property type="entry name" value="SBP"/>
</dbReference>
<dbReference type="eggNOG" id="COG1653">
    <property type="taxonomic scope" value="Bacteria"/>
</dbReference>
<reference evidence="1 2" key="1">
    <citation type="submission" date="2016-10" db="EMBL/GenBank/DDBJ databases">
        <authorList>
            <person name="de Groot N.N."/>
        </authorList>
    </citation>
    <scope>NUCLEOTIDE SEQUENCE [LARGE SCALE GENOMIC DNA]</scope>
    <source>
        <strain evidence="1 2">DSM 43067</strain>
    </source>
</reference>
<gene>
    <name evidence="1" type="ORF">SAMN04489713_1158</name>
</gene>